<feature type="region of interest" description="Disordered" evidence="1">
    <location>
        <begin position="185"/>
        <end position="210"/>
    </location>
</feature>
<dbReference type="KEGG" id="vg:80540340"/>
<organism evidence="3 4">
    <name type="scientific">Cacatuid alphaherpesvirus 2</name>
    <dbReference type="NCBI Taxonomy" id="2604840"/>
    <lineage>
        <taxon>Viruses</taxon>
        <taxon>Duplodnaviria</taxon>
        <taxon>Heunggongvirae</taxon>
        <taxon>Peploviricota</taxon>
        <taxon>Herviviricetes</taxon>
        <taxon>Herpesvirales</taxon>
        <taxon>Orthoherpesviridae</taxon>
        <taxon>Alphaherpesvirinae</taxon>
        <taxon>Iltovirus</taxon>
        <taxon>Iltovirus cacatuidalpha2</taxon>
    </lineage>
</organism>
<dbReference type="GeneID" id="80540340"/>
<evidence type="ECO:0000313" key="4">
    <source>
        <dbReference type="Proteomes" id="UP001144437"/>
    </source>
</evidence>
<name>A0A5B9R2G2_9ALPH</name>
<evidence type="ECO:0000313" key="3">
    <source>
        <dbReference type="EMBL" id="QEG54066.1"/>
    </source>
</evidence>
<feature type="transmembrane region" description="Helical" evidence="2">
    <location>
        <begin position="425"/>
        <end position="446"/>
    </location>
</feature>
<dbReference type="Proteomes" id="UP001144437">
    <property type="component" value="Segment"/>
</dbReference>
<evidence type="ECO:0000256" key="1">
    <source>
        <dbReference type="SAM" id="MobiDB-lite"/>
    </source>
</evidence>
<reference evidence="3" key="1">
    <citation type="journal article" date="2019" name="Vet. Microbiol.">
        <title>Disease surveillance in wild Victorian cacatuids reveals co-infection with multiple agents and detection of novel avian viruses.</title>
        <authorList>
            <person name="Sutherland M."/>
            <person name="Sarker S."/>
            <person name="Vaz P.K."/>
            <person name="Legione A.R."/>
            <person name="Devlin J.M."/>
            <person name="Macwhirter P.L."/>
            <person name="Whiteley P.L."/>
            <person name="Raidal S.R."/>
        </authorList>
    </citation>
    <scope>NUCLEOTIDE SEQUENCE</scope>
    <source>
        <strain evidence="3">97-0001</strain>
    </source>
</reference>
<dbReference type="EMBL" id="MK360902">
    <property type="protein sequence ID" value="QEG54066.1"/>
    <property type="molecule type" value="Genomic_DNA"/>
</dbReference>
<dbReference type="RefSeq" id="YP_010801629.1">
    <property type="nucleotide sequence ID" value="NC_076966.1"/>
</dbReference>
<protein>
    <submittedName>
        <fullName evidence="3">Uncharacterized protein</fullName>
    </submittedName>
</protein>
<keyword evidence="4" id="KW-1185">Reference proteome</keyword>
<accession>A0A5B9R2G2</accession>
<feature type="region of interest" description="Disordered" evidence="1">
    <location>
        <begin position="69"/>
        <end position="89"/>
    </location>
</feature>
<keyword evidence="2" id="KW-1133">Transmembrane helix</keyword>
<evidence type="ECO:0000256" key="2">
    <source>
        <dbReference type="SAM" id="Phobius"/>
    </source>
</evidence>
<feature type="compositionally biased region" description="Polar residues" evidence="1">
    <location>
        <begin position="252"/>
        <end position="268"/>
    </location>
</feature>
<keyword evidence="2" id="KW-0812">Transmembrane</keyword>
<keyword evidence="2" id="KW-0472">Membrane</keyword>
<feature type="compositionally biased region" description="Basic and acidic residues" evidence="1">
    <location>
        <begin position="229"/>
        <end position="250"/>
    </location>
</feature>
<feature type="region of interest" description="Disordered" evidence="1">
    <location>
        <begin position="229"/>
        <end position="270"/>
    </location>
</feature>
<sequence>MIRTSSSTRKRKRTSGLTIKVIDRQQFGLFANSLLSVWNHKFFVLKPAPRQPSKFITFDSEKHSDTIMFGSLGPPVSNKRRNSRQSKRENRAVTVLIGPKSQAVPEKKTRLNILPSTMSTTANPHLISVASVLEPTGNLLNSPASVAGSAIETVSKILSGSPASQITTHAPSVQAVAPVSEEVPEIAPVSSLPQEPPSLNPGTPSTDALPASTANAVFLTAGAAVKNSTERKNYDTGSEENVKQSEKIEASEQPSSANTPNDTSSASLETPILPEANTISKDSVRKHAFPSPPILIEPEAERTIDVEATGRNSLTAQDKEGEPMAGFDTVRSGGVELPFENLTSDAQGINHTPSAQDLQDLRRRLPSSVAHEIAEDLGIISAPENEEQEAFLKHVHRRVMAELTNLKNMYLSSDPASGRFTGSRMSTATAGIITAVVAAGVLLWVASRYRR</sequence>
<proteinExistence type="predicted"/>